<evidence type="ECO:0000313" key="1">
    <source>
        <dbReference type="EMBL" id="QRD92573.1"/>
    </source>
</evidence>
<sequence length="68" mass="7743">MQCPCPYMAHRLSPNGLERVPRQNTLLFLQSPFHGSVGFSIRQVNFSTQQDFLTLLKDRVAPPKNISN</sequence>
<accession>A0A7U2MZ78</accession>
<protein>
    <submittedName>
        <fullName evidence="1">Uncharacterized protein</fullName>
    </submittedName>
</protein>
<evidence type="ECO:0000313" key="2">
    <source>
        <dbReference type="Proteomes" id="UP000596276"/>
    </source>
</evidence>
<gene>
    <name evidence="1" type="ORF">F9C07_12534</name>
</gene>
<name>A0A7U2MZ78_ASPFN</name>
<dbReference type="Proteomes" id="UP000596276">
    <property type="component" value="Chromosome 8"/>
</dbReference>
<dbReference type="EMBL" id="CP044616">
    <property type="protein sequence ID" value="QRD92573.1"/>
    <property type="molecule type" value="Genomic_DNA"/>
</dbReference>
<dbReference type="AlphaFoldDB" id="A0A7U2MZ78"/>
<organism evidence="1 2">
    <name type="scientific">Aspergillus flavus (strain ATCC 200026 / FGSC A1120 / IAM 13836 / NRRL 3357 / JCM 12722 / SRRC 167)</name>
    <dbReference type="NCBI Taxonomy" id="332952"/>
    <lineage>
        <taxon>Eukaryota</taxon>
        <taxon>Fungi</taxon>
        <taxon>Dikarya</taxon>
        <taxon>Ascomycota</taxon>
        <taxon>Pezizomycotina</taxon>
        <taxon>Eurotiomycetes</taxon>
        <taxon>Eurotiomycetidae</taxon>
        <taxon>Eurotiales</taxon>
        <taxon>Aspergillaceae</taxon>
        <taxon>Aspergillus</taxon>
        <taxon>Aspergillus subgen. Circumdati</taxon>
    </lineage>
</organism>
<proteinExistence type="predicted"/>
<dbReference type="VEuPathDB" id="FungiDB:F9C07_12534"/>
<reference evidence="2" key="1">
    <citation type="journal article" date="2021" name="G3 (Bethesda)">
        <title>Chromosome assembled and annotated genome sequence of Aspergillus flavus NRRL 3357.</title>
        <authorList>
            <person name="Skerker J.M."/>
            <person name="Pianalto K.M."/>
            <person name="Mondo S.J."/>
            <person name="Yang K."/>
            <person name="Arkin A.P."/>
            <person name="Keller N.P."/>
            <person name="Grigoriev I.V."/>
            <person name="Louise Glass N.L."/>
        </authorList>
    </citation>
    <scope>NUCLEOTIDE SEQUENCE [LARGE SCALE GENOMIC DNA]</scope>
    <source>
        <strain evidence="2">ATCC 200026 / FGSC A1120 / IAM 13836 / NRRL 3357 / JCM 12722 / SRRC 167</strain>
    </source>
</reference>
<keyword evidence="2" id="KW-1185">Reference proteome</keyword>